<dbReference type="Proteomes" id="UP000319859">
    <property type="component" value="Unassembled WGS sequence"/>
</dbReference>
<feature type="transmembrane region" description="Helical" evidence="1">
    <location>
        <begin position="173"/>
        <end position="190"/>
    </location>
</feature>
<evidence type="ECO:0000313" key="3">
    <source>
        <dbReference type="Proteomes" id="UP000319859"/>
    </source>
</evidence>
<feature type="transmembrane region" description="Helical" evidence="1">
    <location>
        <begin position="6"/>
        <end position="34"/>
    </location>
</feature>
<reference evidence="2 3" key="1">
    <citation type="submission" date="2019-06" db="EMBL/GenBank/DDBJ databases">
        <title>Genomic Encyclopedia of Type Strains, Phase IV (KMG-V): Genome sequencing to study the core and pangenomes of soil and plant-associated prokaryotes.</title>
        <authorList>
            <person name="Whitman W."/>
        </authorList>
    </citation>
    <scope>NUCLEOTIDE SEQUENCE [LARGE SCALE GENOMIC DNA]</scope>
    <source>
        <strain evidence="2 3">BR 11880</strain>
    </source>
</reference>
<feature type="transmembrane region" description="Helical" evidence="1">
    <location>
        <begin position="103"/>
        <end position="122"/>
    </location>
</feature>
<name>A0A560F5E3_9PROT</name>
<feature type="transmembrane region" description="Helical" evidence="1">
    <location>
        <begin position="73"/>
        <end position="91"/>
    </location>
</feature>
<keyword evidence="1" id="KW-0812">Transmembrane</keyword>
<organism evidence="2 3">
    <name type="scientific">Nitrospirillum amazonense</name>
    <dbReference type="NCBI Taxonomy" id="28077"/>
    <lineage>
        <taxon>Bacteria</taxon>
        <taxon>Pseudomonadati</taxon>
        <taxon>Pseudomonadota</taxon>
        <taxon>Alphaproteobacteria</taxon>
        <taxon>Rhodospirillales</taxon>
        <taxon>Azospirillaceae</taxon>
        <taxon>Nitrospirillum</taxon>
    </lineage>
</organism>
<evidence type="ECO:0000256" key="1">
    <source>
        <dbReference type="SAM" id="Phobius"/>
    </source>
</evidence>
<dbReference type="AlphaFoldDB" id="A0A560F5E3"/>
<comment type="caution">
    <text evidence="2">The sequence shown here is derived from an EMBL/GenBank/DDBJ whole genome shotgun (WGS) entry which is preliminary data.</text>
</comment>
<dbReference type="OrthoDB" id="7264924at2"/>
<keyword evidence="1" id="KW-0472">Membrane</keyword>
<keyword evidence="1" id="KW-1133">Transmembrane helix</keyword>
<feature type="transmembrane region" description="Helical" evidence="1">
    <location>
        <begin position="142"/>
        <end position="166"/>
    </location>
</feature>
<gene>
    <name evidence="2" type="ORF">FBZ89_113174</name>
</gene>
<feature type="transmembrane region" description="Helical" evidence="1">
    <location>
        <begin position="196"/>
        <end position="218"/>
    </location>
</feature>
<proteinExistence type="predicted"/>
<feature type="transmembrane region" description="Helical" evidence="1">
    <location>
        <begin position="41"/>
        <end position="61"/>
    </location>
</feature>
<dbReference type="RefSeq" id="WP_145751582.1">
    <property type="nucleotide sequence ID" value="NZ_VITN01000013.1"/>
</dbReference>
<accession>A0A560F5E3</accession>
<evidence type="ECO:0000313" key="2">
    <source>
        <dbReference type="EMBL" id="TWB16764.1"/>
    </source>
</evidence>
<protein>
    <submittedName>
        <fullName evidence="2">Uncharacterized protein</fullName>
    </submittedName>
</protein>
<dbReference type="EMBL" id="VITN01000013">
    <property type="protein sequence ID" value="TWB16764.1"/>
    <property type="molecule type" value="Genomic_DNA"/>
</dbReference>
<sequence>MIVGALVLSAALAIIIQRPLTGSLVPIPILLLVAWYAGSRLLIGLVPLAIAAAIGGSTGYWHAVYEISVQEPSLTIVTFTVLGCLAWHLALRSVGKAQALTIVFARVCVILVNLGFWIGSLWGDTPGQMWDQAQADRMFSSAGATITPTAFATAWAVALLTAGAWAAAKGRHFLVNTVATFAVIHMYTQWFERLGVTPISITVGGLIALGVGCLAWHYNRQIFGDED</sequence>